<keyword evidence="5 7" id="KW-1133">Transmembrane helix</keyword>
<dbReference type="PANTHER" id="PTHR32285:SF53">
    <property type="entry name" value="PROTEIN TRICHOME BIREFRINGENCE-LIKE 9"/>
    <property type="match status" value="1"/>
</dbReference>
<keyword evidence="11" id="KW-1185">Reference proteome</keyword>
<dbReference type="EMBL" id="PKMF04000139">
    <property type="protein sequence ID" value="KAK7847587.1"/>
    <property type="molecule type" value="Genomic_DNA"/>
</dbReference>
<evidence type="ECO:0000259" key="8">
    <source>
        <dbReference type="Pfam" id="PF13839"/>
    </source>
</evidence>
<dbReference type="Proteomes" id="UP000237347">
    <property type="component" value="Unassembled WGS sequence"/>
</dbReference>
<sequence length="449" mass="52107">MDHEPSQQPNTQKLHLLPFLFPITIQKEVKYALCFLLLLLSSFVIFNLVTPVDSQFIFGIGFFSQILPNNQKSSLGGCDYSNGRWVWDESYSLESYTENCQFLDPGFRCSRNGRKDGDYRKWRWQPKGCDLPRFNASDLLERSRNGRIVFAGDSIGRNQWESLLCMLAQAVSNQSRIYEVYGSPITKHKGFLSMRFHDYNLTVEYYRAPFLVFLGRPPENSSDQIQKTIRVDELHGYSKKWIGANVFVFNAGHWWNEDKTVKMGLHFQEGGKVNMTMDTMEAFRRSLQTWKSWALQNLDSNRSHIFFRSYSPVHYRQVSDNNSRKALIISSDPSFSYINCRNGTWDTGGLCDTDTEPETNHTKLEAEPLNNEFISNVIKQMDYGNRSIQFLNITYLTEFRFDGHPSKYREPGTPTPSPQDCSHWCLPGVPDTWNELLYAYLLSKGFRTK</sequence>
<dbReference type="GO" id="GO:0016020">
    <property type="term" value="C:membrane"/>
    <property type="evidence" value="ECO:0007669"/>
    <property type="project" value="UniProtKB-SubCell"/>
</dbReference>
<dbReference type="PANTHER" id="PTHR32285">
    <property type="entry name" value="PROTEIN TRICHOME BIREFRINGENCE-LIKE 9-RELATED"/>
    <property type="match status" value="1"/>
</dbReference>
<feature type="domain" description="Trichome birefringence-like C-terminal" evidence="8">
    <location>
        <begin position="131"/>
        <end position="322"/>
    </location>
</feature>
<gene>
    <name evidence="10" type="primary">TBL8</name>
    <name evidence="10" type="ORF">CFP56_006466</name>
</gene>
<evidence type="ECO:0000256" key="3">
    <source>
        <dbReference type="ARBA" id="ARBA00022692"/>
    </source>
</evidence>
<evidence type="ECO:0000256" key="4">
    <source>
        <dbReference type="ARBA" id="ARBA00022968"/>
    </source>
</evidence>
<dbReference type="InterPro" id="IPR026057">
    <property type="entry name" value="TBL_C"/>
</dbReference>
<evidence type="ECO:0000256" key="5">
    <source>
        <dbReference type="ARBA" id="ARBA00022989"/>
    </source>
</evidence>
<feature type="domain" description="Trichome birefringence-like N-terminal" evidence="9">
    <location>
        <begin position="77"/>
        <end position="130"/>
    </location>
</feature>
<dbReference type="Pfam" id="PF14416">
    <property type="entry name" value="PMR5N"/>
    <property type="match status" value="1"/>
</dbReference>
<evidence type="ECO:0000313" key="11">
    <source>
        <dbReference type="Proteomes" id="UP000237347"/>
    </source>
</evidence>
<dbReference type="AlphaFoldDB" id="A0AAW0L926"/>
<keyword evidence="3 7" id="KW-0812">Transmembrane</keyword>
<feature type="transmembrane region" description="Helical" evidence="7">
    <location>
        <begin position="31"/>
        <end position="49"/>
    </location>
</feature>
<dbReference type="InterPro" id="IPR029962">
    <property type="entry name" value="TBL"/>
</dbReference>
<evidence type="ECO:0000256" key="6">
    <source>
        <dbReference type="ARBA" id="ARBA00023136"/>
    </source>
</evidence>
<evidence type="ECO:0000256" key="1">
    <source>
        <dbReference type="ARBA" id="ARBA00004167"/>
    </source>
</evidence>
<dbReference type="GO" id="GO:0005794">
    <property type="term" value="C:Golgi apparatus"/>
    <property type="evidence" value="ECO:0007669"/>
    <property type="project" value="TreeGrafter"/>
</dbReference>
<comment type="subcellular location">
    <subcellularLocation>
        <location evidence="1">Membrane</location>
        <topology evidence="1">Single-pass membrane protein</topology>
    </subcellularLocation>
</comment>
<name>A0AAW0L926_QUESU</name>
<comment type="caution">
    <text evidence="10">The sequence shown here is derived from an EMBL/GenBank/DDBJ whole genome shotgun (WGS) entry which is preliminary data.</text>
</comment>
<comment type="similarity">
    <text evidence="2">Belongs to the PC-esterase family. TBL subfamily.</text>
</comment>
<dbReference type="GO" id="GO:0016413">
    <property type="term" value="F:O-acetyltransferase activity"/>
    <property type="evidence" value="ECO:0007669"/>
    <property type="project" value="InterPro"/>
</dbReference>
<protein>
    <submittedName>
        <fullName evidence="10">Protein trichome birefringence-like 8</fullName>
    </submittedName>
</protein>
<feature type="domain" description="Trichome birefringence-like C-terminal" evidence="8">
    <location>
        <begin position="335"/>
        <end position="439"/>
    </location>
</feature>
<dbReference type="InterPro" id="IPR025846">
    <property type="entry name" value="TBL_N"/>
</dbReference>
<accession>A0AAW0L926</accession>
<evidence type="ECO:0000259" key="9">
    <source>
        <dbReference type="Pfam" id="PF14416"/>
    </source>
</evidence>
<evidence type="ECO:0000256" key="2">
    <source>
        <dbReference type="ARBA" id="ARBA00007727"/>
    </source>
</evidence>
<keyword evidence="4" id="KW-0735">Signal-anchor</keyword>
<organism evidence="10 11">
    <name type="scientific">Quercus suber</name>
    <name type="common">Cork oak</name>
    <dbReference type="NCBI Taxonomy" id="58331"/>
    <lineage>
        <taxon>Eukaryota</taxon>
        <taxon>Viridiplantae</taxon>
        <taxon>Streptophyta</taxon>
        <taxon>Embryophyta</taxon>
        <taxon>Tracheophyta</taxon>
        <taxon>Spermatophyta</taxon>
        <taxon>Magnoliopsida</taxon>
        <taxon>eudicotyledons</taxon>
        <taxon>Gunneridae</taxon>
        <taxon>Pentapetalae</taxon>
        <taxon>rosids</taxon>
        <taxon>fabids</taxon>
        <taxon>Fagales</taxon>
        <taxon>Fagaceae</taxon>
        <taxon>Quercus</taxon>
    </lineage>
</organism>
<dbReference type="Pfam" id="PF13839">
    <property type="entry name" value="PC-Esterase"/>
    <property type="match status" value="2"/>
</dbReference>
<evidence type="ECO:0000313" key="10">
    <source>
        <dbReference type="EMBL" id="KAK7847587.1"/>
    </source>
</evidence>
<keyword evidence="6 7" id="KW-0472">Membrane</keyword>
<reference evidence="10 11" key="1">
    <citation type="journal article" date="2018" name="Sci. Data">
        <title>The draft genome sequence of cork oak.</title>
        <authorList>
            <person name="Ramos A.M."/>
            <person name="Usie A."/>
            <person name="Barbosa P."/>
            <person name="Barros P.M."/>
            <person name="Capote T."/>
            <person name="Chaves I."/>
            <person name="Simoes F."/>
            <person name="Abreu I."/>
            <person name="Carrasquinho I."/>
            <person name="Faro C."/>
            <person name="Guimaraes J.B."/>
            <person name="Mendonca D."/>
            <person name="Nobrega F."/>
            <person name="Rodrigues L."/>
            <person name="Saibo N.J.M."/>
            <person name="Varela M.C."/>
            <person name="Egas C."/>
            <person name="Matos J."/>
            <person name="Miguel C.M."/>
            <person name="Oliveira M.M."/>
            <person name="Ricardo C.P."/>
            <person name="Goncalves S."/>
        </authorList>
    </citation>
    <scope>NUCLEOTIDE SEQUENCE [LARGE SCALE GENOMIC DNA]</scope>
    <source>
        <strain evidence="11">cv. HL8</strain>
    </source>
</reference>
<evidence type="ECO:0000256" key="7">
    <source>
        <dbReference type="SAM" id="Phobius"/>
    </source>
</evidence>
<proteinExistence type="inferred from homology"/>